<dbReference type="EMBL" id="QEAM01000566">
    <property type="protein sequence ID" value="TPX38806.1"/>
    <property type="molecule type" value="Genomic_DNA"/>
</dbReference>
<comment type="caution">
    <text evidence="2">The sequence shown here is derived from an EMBL/GenBank/DDBJ whole genome shotgun (WGS) entry which is preliminary data.</text>
</comment>
<dbReference type="VEuPathDB" id="FungiDB:SeMB42_g06497"/>
<gene>
    <name evidence="2" type="ORF">SeLEV6574_g07615</name>
</gene>
<feature type="transmembrane region" description="Helical" evidence="1">
    <location>
        <begin position="74"/>
        <end position="94"/>
    </location>
</feature>
<evidence type="ECO:0000256" key="1">
    <source>
        <dbReference type="SAM" id="Phobius"/>
    </source>
</evidence>
<accession>A0A507CKA1</accession>
<feature type="transmembrane region" description="Helical" evidence="1">
    <location>
        <begin position="12"/>
        <end position="30"/>
    </location>
</feature>
<keyword evidence="1" id="KW-1133">Transmembrane helix</keyword>
<dbReference type="Proteomes" id="UP000320475">
    <property type="component" value="Unassembled WGS sequence"/>
</dbReference>
<organism evidence="2 3">
    <name type="scientific">Synchytrium endobioticum</name>
    <dbReference type="NCBI Taxonomy" id="286115"/>
    <lineage>
        <taxon>Eukaryota</taxon>
        <taxon>Fungi</taxon>
        <taxon>Fungi incertae sedis</taxon>
        <taxon>Chytridiomycota</taxon>
        <taxon>Chytridiomycota incertae sedis</taxon>
        <taxon>Chytridiomycetes</taxon>
        <taxon>Synchytriales</taxon>
        <taxon>Synchytriaceae</taxon>
        <taxon>Synchytrium</taxon>
    </lineage>
</organism>
<dbReference type="OrthoDB" id="2145250at2759"/>
<reference evidence="2 3" key="1">
    <citation type="journal article" date="2019" name="Sci. Rep.">
        <title>Comparative genomics of chytrid fungi reveal insights into the obligate biotrophic and pathogenic lifestyle of Synchytrium endobioticum.</title>
        <authorList>
            <person name="van de Vossenberg B.T.L.H."/>
            <person name="Warris S."/>
            <person name="Nguyen H.D.T."/>
            <person name="van Gent-Pelzer M.P.E."/>
            <person name="Joly D.L."/>
            <person name="van de Geest H.C."/>
            <person name="Bonants P.J.M."/>
            <person name="Smith D.S."/>
            <person name="Levesque C.A."/>
            <person name="van der Lee T.A.J."/>
        </authorList>
    </citation>
    <scope>NUCLEOTIDE SEQUENCE [LARGE SCALE GENOMIC DNA]</scope>
    <source>
        <strain evidence="2 3">LEV6574</strain>
    </source>
</reference>
<keyword evidence="1" id="KW-0472">Membrane</keyword>
<evidence type="ECO:0000313" key="3">
    <source>
        <dbReference type="Proteomes" id="UP000320475"/>
    </source>
</evidence>
<protein>
    <submittedName>
        <fullName evidence="2">Uncharacterized protein</fullName>
    </submittedName>
</protein>
<dbReference type="AlphaFoldDB" id="A0A507CKA1"/>
<dbReference type="PROSITE" id="PS51257">
    <property type="entry name" value="PROKAR_LIPOPROTEIN"/>
    <property type="match status" value="1"/>
</dbReference>
<keyword evidence="1" id="KW-0812">Transmembrane</keyword>
<proteinExistence type="predicted"/>
<feature type="transmembrane region" description="Helical" evidence="1">
    <location>
        <begin position="50"/>
        <end position="68"/>
    </location>
</feature>
<sequence length="124" mass="13839">MAPPLSKNPRVPQYILGVGFLGAGAACVLFPQRTMALSLTSPFRTATEVLLMRCFGAQAMLVGLSWCTLKPTKQAFTCFGLSMLPFFYFNYWAIARSRLFTRSRRWHMLCTAIADSCIVTATWA</sequence>
<name>A0A507CKA1_9FUNG</name>
<evidence type="ECO:0000313" key="2">
    <source>
        <dbReference type="EMBL" id="TPX38806.1"/>
    </source>
</evidence>